<dbReference type="EMBL" id="JAGEUA010000011">
    <property type="protein sequence ID" value="KAL0961856.1"/>
    <property type="molecule type" value="Genomic_DNA"/>
</dbReference>
<feature type="transmembrane region" description="Helical" evidence="1">
    <location>
        <begin position="54"/>
        <end position="71"/>
    </location>
</feature>
<dbReference type="Pfam" id="PF15158">
    <property type="entry name" value="TMEM249"/>
    <property type="match status" value="1"/>
</dbReference>
<evidence type="ECO:0000256" key="1">
    <source>
        <dbReference type="SAM" id="Phobius"/>
    </source>
</evidence>
<feature type="transmembrane region" description="Helical" evidence="1">
    <location>
        <begin position="77"/>
        <end position="97"/>
    </location>
</feature>
<keyword evidence="3" id="KW-1185">Reference proteome</keyword>
<comment type="caution">
    <text evidence="2">The sequence shown here is derived from an EMBL/GenBank/DDBJ whole genome shotgun (WGS) entry which is preliminary data.</text>
</comment>
<dbReference type="PANTHER" id="PTHR35442:SF1">
    <property type="entry name" value="CATION CHANNEL SPERM-ASSOCIATED AUXILIARY SUBUNIT TMEM249"/>
    <property type="match status" value="1"/>
</dbReference>
<keyword evidence="1" id="KW-0472">Membrane</keyword>
<reference evidence="2 3" key="1">
    <citation type="submission" date="2024-06" db="EMBL/GenBank/DDBJ databases">
        <authorList>
            <person name="Pan Q."/>
            <person name="Wen M."/>
            <person name="Jouanno E."/>
            <person name="Zahm M."/>
            <person name="Klopp C."/>
            <person name="Cabau C."/>
            <person name="Louis A."/>
            <person name="Berthelot C."/>
            <person name="Parey E."/>
            <person name="Roest Crollius H."/>
            <person name="Montfort J."/>
            <person name="Robinson-Rechavi M."/>
            <person name="Bouchez O."/>
            <person name="Lampietro C."/>
            <person name="Lopez Roques C."/>
            <person name="Donnadieu C."/>
            <person name="Postlethwait J."/>
            <person name="Bobe J."/>
            <person name="Verreycken H."/>
            <person name="Guiguen Y."/>
        </authorList>
    </citation>
    <scope>NUCLEOTIDE SEQUENCE [LARGE SCALE GENOMIC DNA]</scope>
    <source>
        <strain evidence="2">Up_M1</strain>
        <tissue evidence="2">Testis</tissue>
    </source>
</reference>
<evidence type="ECO:0000313" key="3">
    <source>
        <dbReference type="Proteomes" id="UP001557470"/>
    </source>
</evidence>
<organism evidence="2 3">
    <name type="scientific">Umbra pygmaea</name>
    <name type="common">Eastern mudminnow</name>
    <dbReference type="NCBI Taxonomy" id="75934"/>
    <lineage>
        <taxon>Eukaryota</taxon>
        <taxon>Metazoa</taxon>
        <taxon>Chordata</taxon>
        <taxon>Craniata</taxon>
        <taxon>Vertebrata</taxon>
        <taxon>Euteleostomi</taxon>
        <taxon>Actinopterygii</taxon>
        <taxon>Neopterygii</taxon>
        <taxon>Teleostei</taxon>
        <taxon>Protacanthopterygii</taxon>
        <taxon>Esociformes</taxon>
        <taxon>Umbridae</taxon>
        <taxon>Umbra</taxon>
    </lineage>
</organism>
<dbReference type="InterPro" id="IPR027861">
    <property type="entry name" value="TMEM249"/>
</dbReference>
<name>A0ABD0W9Y0_UMBPY</name>
<keyword evidence="1" id="KW-0812">Transmembrane</keyword>
<evidence type="ECO:0000313" key="2">
    <source>
        <dbReference type="EMBL" id="KAL0961856.1"/>
    </source>
</evidence>
<gene>
    <name evidence="2" type="ORF">UPYG_G00332550</name>
</gene>
<proteinExistence type="predicted"/>
<protein>
    <submittedName>
        <fullName evidence="2">Uncharacterized protein</fullName>
    </submittedName>
</protein>
<dbReference type="PANTHER" id="PTHR35442">
    <property type="entry name" value="TRANSMEMBRANE PROTEIN 249"/>
    <property type="match status" value="1"/>
</dbReference>
<keyword evidence="1" id="KW-1133">Transmembrane helix</keyword>
<dbReference type="AlphaFoldDB" id="A0ABD0W9Y0"/>
<accession>A0ABD0W9Y0</accession>
<sequence>MPVGIFSTWNHHPFNPTAYGLTNKINNNPSYPFTSQNDVFVFEYLHENLWKGSLLLIASIIGSACHMNIALRDHDNYVGLLVFTMLLSLWFICTGAFRRRLVVDHNTNEYRFYINRKIRHVGPLNQIYIRMIRQMTGIPGKKVPVYKLVLSGHRIEKRELSGVSDNYEMIESYGKGIAKEINLNYFDYLDVSKHHHVVHRPNNNLSDMNDTIDSSV</sequence>
<dbReference type="Proteomes" id="UP001557470">
    <property type="component" value="Unassembled WGS sequence"/>
</dbReference>